<dbReference type="Proteomes" id="UP000239273">
    <property type="component" value="Unassembled WGS sequence"/>
</dbReference>
<comment type="caution">
    <text evidence="4">The sequence shown here is derived from an EMBL/GenBank/DDBJ whole genome shotgun (WGS) entry which is preliminary data.</text>
</comment>
<keyword evidence="6" id="KW-1185">Reference proteome</keyword>
<evidence type="ECO:0000313" key="5">
    <source>
        <dbReference type="Proteomes" id="UP000239273"/>
    </source>
</evidence>
<keyword evidence="2" id="KW-1133">Transmembrane helix</keyword>
<evidence type="ECO:0000313" key="4">
    <source>
        <dbReference type="EMBL" id="PQJ87425.1"/>
    </source>
</evidence>
<reference evidence="3" key="1">
    <citation type="journal article" date="2014" name="Int. J. Syst. Evol. Microbiol.">
        <title>Complete genome of a new Firmicutes species belonging to the dominant human colonic microbiota ('Ruminococcus bicirculans') reveals two chromosomes and a selective capacity to utilize plant glucans.</title>
        <authorList>
            <consortium name="NISC Comparative Sequencing Program"/>
            <person name="Wegmann U."/>
            <person name="Louis P."/>
            <person name="Goesmann A."/>
            <person name="Henrissat B."/>
            <person name="Duncan S.H."/>
            <person name="Flint H.J."/>
        </authorList>
    </citation>
    <scope>NUCLEOTIDE SEQUENCE</scope>
    <source>
        <strain evidence="3">NBRC 105001</strain>
    </source>
</reference>
<dbReference type="OrthoDB" id="9968392at2"/>
<dbReference type="EMBL" id="BSOU01000028">
    <property type="protein sequence ID" value="GLR77211.1"/>
    <property type="molecule type" value="Genomic_DNA"/>
</dbReference>
<dbReference type="Proteomes" id="UP001156660">
    <property type="component" value="Unassembled WGS sequence"/>
</dbReference>
<protein>
    <submittedName>
        <fullName evidence="4">Uncharacterized protein</fullName>
    </submittedName>
</protein>
<feature type="transmembrane region" description="Helical" evidence="2">
    <location>
        <begin position="92"/>
        <end position="109"/>
    </location>
</feature>
<evidence type="ECO:0000256" key="1">
    <source>
        <dbReference type="SAM" id="MobiDB-lite"/>
    </source>
</evidence>
<sequence length="136" mass="15443">MEDTQFKQKPSKSVYSSNNREEESRFVKNKRTNVKSDLIEITEDKLENILLKHLDKMSLKTAWIAPASILVTIATVKTTATFNDSFGIKAPVWEALTIMVGALSIYWLLKVSIKALVNYKHLSMKSLLGKIKDNQI</sequence>
<gene>
    <name evidence="4" type="ORF">BTO23_15035</name>
    <name evidence="3" type="ORF">GCM10007855_40860</name>
</gene>
<dbReference type="RefSeq" id="WP_105063907.1">
    <property type="nucleotide sequence ID" value="NZ_BSOU01000028.1"/>
</dbReference>
<feature type="transmembrane region" description="Helical" evidence="2">
    <location>
        <begin position="61"/>
        <end position="80"/>
    </location>
</feature>
<evidence type="ECO:0000313" key="3">
    <source>
        <dbReference type="EMBL" id="GLR77211.1"/>
    </source>
</evidence>
<reference evidence="3" key="4">
    <citation type="submission" date="2023-01" db="EMBL/GenBank/DDBJ databases">
        <title>Draft genome sequence of Aliivibrio sifiae strain NBRC 105001.</title>
        <authorList>
            <person name="Sun Q."/>
            <person name="Mori K."/>
        </authorList>
    </citation>
    <scope>NUCLEOTIDE SEQUENCE</scope>
    <source>
        <strain evidence="3">NBRC 105001</strain>
    </source>
</reference>
<reference evidence="6" key="3">
    <citation type="journal article" date="2019" name="Int. J. Syst. Evol. Microbiol.">
        <title>The Global Catalogue of Microorganisms (GCM) 10K type strain sequencing project: providing services to taxonomists for standard genome sequencing and annotation.</title>
        <authorList>
            <consortium name="The Broad Institute Genomics Platform"/>
            <consortium name="The Broad Institute Genome Sequencing Center for Infectious Disease"/>
            <person name="Wu L."/>
            <person name="Ma J."/>
        </authorList>
    </citation>
    <scope>NUCLEOTIDE SEQUENCE [LARGE SCALE GENOMIC DNA]</scope>
    <source>
        <strain evidence="6">NBRC 105001</strain>
    </source>
</reference>
<reference evidence="4 5" key="2">
    <citation type="submission" date="2016-12" db="EMBL/GenBank/DDBJ databases">
        <title>Diversity of luminous bacteria.</title>
        <authorList>
            <person name="Yoshizawa S."/>
            <person name="Kogure K."/>
        </authorList>
    </citation>
    <scope>NUCLEOTIDE SEQUENCE [LARGE SCALE GENOMIC DNA]</scope>
    <source>
        <strain evidence="4 5">NBRC 105001</strain>
    </source>
</reference>
<keyword evidence="2" id="KW-0812">Transmembrane</keyword>
<keyword evidence="2" id="KW-0472">Membrane</keyword>
<organism evidence="4 5">
    <name type="scientific">Aliivibrio sifiae</name>
    <dbReference type="NCBI Taxonomy" id="566293"/>
    <lineage>
        <taxon>Bacteria</taxon>
        <taxon>Pseudomonadati</taxon>
        <taxon>Pseudomonadota</taxon>
        <taxon>Gammaproteobacteria</taxon>
        <taxon>Vibrionales</taxon>
        <taxon>Vibrionaceae</taxon>
        <taxon>Aliivibrio</taxon>
    </lineage>
</organism>
<feature type="compositionally biased region" description="Polar residues" evidence="1">
    <location>
        <begin position="7"/>
        <end position="18"/>
    </location>
</feature>
<dbReference type="EMBL" id="MSCP01000002">
    <property type="protein sequence ID" value="PQJ87425.1"/>
    <property type="molecule type" value="Genomic_DNA"/>
</dbReference>
<accession>A0A2S7X8G7</accession>
<name>A0A2S7X8G7_9GAMM</name>
<evidence type="ECO:0000256" key="2">
    <source>
        <dbReference type="SAM" id="Phobius"/>
    </source>
</evidence>
<proteinExistence type="predicted"/>
<dbReference type="AlphaFoldDB" id="A0A2S7X8G7"/>
<feature type="region of interest" description="Disordered" evidence="1">
    <location>
        <begin position="1"/>
        <end position="28"/>
    </location>
</feature>
<evidence type="ECO:0000313" key="6">
    <source>
        <dbReference type="Proteomes" id="UP001156660"/>
    </source>
</evidence>